<evidence type="ECO:0000313" key="5">
    <source>
        <dbReference type="Proteomes" id="UP000332933"/>
    </source>
</evidence>
<reference evidence="4 5" key="1">
    <citation type="submission" date="2019-03" db="EMBL/GenBank/DDBJ databases">
        <authorList>
            <person name="Gaulin E."/>
            <person name="Dumas B."/>
        </authorList>
    </citation>
    <scope>NUCLEOTIDE SEQUENCE [LARGE SCALE GENOMIC DNA]</scope>
    <source>
        <strain evidence="4">CBS 568.67</strain>
    </source>
</reference>
<dbReference type="SUPFAM" id="SSF56112">
    <property type="entry name" value="Protein kinase-like (PK-like)"/>
    <property type="match status" value="1"/>
</dbReference>
<keyword evidence="5" id="KW-1185">Reference proteome</keyword>
<protein>
    <submittedName>
        <fullName evidence="4">Aste57867_12787 protein</fullName>
    </submittedName>
</protein>
<keyword evidence="1" id="KW-0732">Signal</keyword>
<reference evidence="3" key="2">
    <citation type="submission" date="2019-06" db="EMBL/GenBank/DDBJ databases">
        <title>Genomics analysis of Aphanomyces spp. identifies a new class of oomycete effector associated with host adaptation.</title>
        <authorList>
            <person name="Gaulin E."/>
        </authorList>
    </citation>
    <scope>NUCLEOTIDE SEQUENCE</scope>
    <source>
        <strain evidence="3">CBS 578.67</strain>
    </source>
</reference>
<dbReference type="InterPro" id="IPR008271">
    <property type="entry name" value="Ser/Thr_kinase_AS"/>
</dbReference>
<evidence type="ECO:0000256" key="1">
    <source>
        <dbReference type="SAM" id="SignalP"/>
    </source>
</evidence>
<dbReference type="EMBL" id="VJMH01005395">
    <property type="protein sequence ID" value="KAF0696456.1"/>
    <property type="molecule type" value="Genomic_DNA"/>
</dbReference>
<proteinExistence type="predicted"/>
<evidence type="ECO:0000313" key="3">
    <source>
        <dbReference type="EMBL" id="KAF0696456.1"/>
    </source>
</evidence>
<feature type="domain" description="Protein kinase" evidence="2">
    <location>
        <begin position="1"/>
        <end position="231"/>
    </location>
</feature>
<dbReference type="PROSITE" id="PS50011">
    <property type="entry name" value="PROTEIN_KINASE_DOM"/>
    <property type="match status" value="1"/>
</dbReference>
<dbReference type="Proteomes" id="UP000332933">
    <property type="component" value="Unassembled WGS sequence"/>
</dbReference>
<sequence>MGSTSFVLLLLYYARLYTLDVPLEMAHPRALGALFRGLRGLGVCGLGHTRQTWQDGKTAHTSFPIATNAIYKLGPDDVARATRQIVQCKEWGERGLANCAERLPRLQANDFLRFSCLKEILDAIRVVHELGYIHGDIKLENVVYFGDEAGYKLINFDNSARPGDLWAKHCTEVYSPPEMAKFMLGHTDNLIASPAFDISPLREFMAIDNEDILEEIAKPRFPFEASIQQRI</sequence>
<feature type="signal peptide" evidence="1">
    <location>
        <begin position="1"/>
        <end position="18"/>
    </location>
</feature>
<evidence type="ECO:0000313" key="4">
    <source>
        <dbReference type="EMBL" id="VFT89636.1"/>
    </source>
</evidence>
<dbReference type="GO" id="GO:0005524">
    <property type="term" value="F:ATP binding"/>
    <property type="evidence" value="ECO:0007669"/>
    <property type="project" value="InterPro"/>
</dbReference>
<dbReference type="Gene3D" id="1.10.510.10">
    <property type="entry name" value="Transferase(Phosphotransferase) domain 1"/>
    <property type="match status" value="1"/>
</dbReference>
<dbReference type="OrthoDB" id="66170at2759"/>
<organism evidence="4 5">
    <name type="scientific">Aphanomyces stellatus</name>
    <dbReference type="NCBI Taxonomy" id="120398"/>
    <lineage>
        <taxon>Eukaryota</taxon>
        <taxon>Sar</taxon>
        <taxon>Stramenopiles</taxon>
        <taxon>Oomycota</taxon>
        <taxon>Saprolegniomycetes</taxon>
        <taxon>Saprolegniales</taxon>
        <taxon>Verrucalvaceae</taxon>
        <taxon>Aphanomyces</taxon>
    </lineage>
</organism>
<dbReference type="PROSITE" id="PS00108">
    <property type="entry name" value="PROTEIN_KINASE_ST"/>
    <property type="match status" value="1"/>
</dbReference>
<gene>
    <name evidence="4" type="primary">Aste57867_12787</name>
    <name evidence="3" type="ORF">As57867_012739</name>
    <name evidence="4" type="ORF">ASTE57867_12787</name>
</gene>
<dbReference type="GO" id="GO:0004672">
    <property type="term" value="F:protein kinase activity"/>
    <property type="evidence" value="ECO:0007669"/>
    <property type="project" value="InterPro"/>
</dbReference>
<evidence type="ECO:0000259" key="2">
    <source>
        <dbReference type="PROSITE" id="PS50011"/>
    </source>
</evidence>
<name>A0A485KWW6_9STRA</name>
<feature type="chain" id="PRO_5033437161" evidence="1">
    <location>
        <begin position="19"/>
        <end position="231"/>
    </location>
</feature>
<dbReference type="EMBL" id="CAADRA010005416">
    <property type="protein sequence ID" value="VFT89636.1"/>
    <property type="molecule type" value="Genomic_DNA"/>
</dbReference>
<dbReference type="InterPro" id="IPR011009">
    <property type="entry name" value="Kinase-like_dom_sf"/>
</dbReference>
<accession>A0A485KWW6</accession>
<dbReference type="InterPro" id="IPR000719">
    <property type="entry name" value="Prot_kinase_dom"/>
</dbReference>
<dbReference type="AlphaFoldDB" id="A0A485KWW6"/>